<proteinExistence type="predicted"/>
<accession>A0A377FRR8</accession>
<gene>
    <name evidence="1" type="ORF">NCTC13163_00609</name>
</gene>
<dbReference type="AlphaFoldDB" id="A0A377FRR8"/>
<sequence>MNIQGTERTVSNLHEWLQLNHDYVEELKQQPLTKQHTKAFYARLTHANIFGPKIIIRINDKRTLEHGQIQIKAHILEPTENGLIACKSPIFPHQDWELSALVHQDSVIRTGELYESSYTFETHERHMFQLLKITSKKLTPLKLLLEDLLLAAGGKSLAVATEKKLEPIWNR</sequence>
<dbReference type="Proteomes" id="UP000254060">
    <property type="component" value="Unassembled WGS sequence"/>
</dbReference>
<dbReference type="EMBL" id="UGGP01000001">
    <property type="protein sequence ID" value="STO07264.1"/>
    <property type="molecule type" value="Genomic_DNA"/>
</dbReference>
<name>A0A377FRR8_9BACL</name>
<evidence type="ECO:0000313" key="1">
    <source>
        <dbReference type="EMBL" id="STO07264.1"/>
    </source>
</evidence>
<protein>
    <submittedName>
        <fullName evidence="1">Uncharacterized protein</fullName>
    </submittedName>
</protein>
<dbReference type="RefSeq" id="WP_115336680.1">
    <property type="nucleotide sequence ID" value="NZ_UGGP01000001.1"/>
</dbReference>
<evidence type="ECO:0000313" key="2">
    <source>
        <dbReference type="Proteomes" id="UP000254060"/>
    </source>
</evidence>
<reference evidence="1 2" key="1">
    <citation type="submission" date="2018-06" db="EMBL/GenBank/DDBJ databases">
        <authorList>
            <consortium name="Pathogen Informatics"/>
            <person name="Doyle S."/>
        </authorList>
    </citation>
    <scope>NUCLEOTIDE SEQUENCE [LARGE SCALE GENOMIC DNA]</scope>
    <source>
        <strain evidence="1 2">NCTC13163</strain>
    </source>
</reference>
<organism evidence="1 2">
    <name type="scientific">Exiguobacterium aurantiacum</name>
    <dbReference type="NCBI Taxonomy" id="33987"/>
    <lineage>
        <taxon>Bacteria</taxon>
        <taxon>Bacillati</taxon>
        <taxon>Bacillota</taxon>
        <taxon>Bacilli</taxon>
        <taxon>Bacillales</taxon>
        <taxon>Bacillales Family XII. Incertae Sedis</taxon>
        <taxon>Exiguobacterium</taxon>
    </lineage>
</organism>